<keyword evidence="8" id="KW-0963">Cytoplasm</keyword>
<comment type="similarity">
    <text evidence="8">Belongs to the P-Pant transferase superfamily. AcpS family.</text>
</comment>
<dbReference type="InterPro" id="IPR004568">
    <property type="entry name" value="Ppantetheine-prot_Trfase_dom"/>
</dbReference>
<dbReference type="Proteomes" id="UP000503840">
    <property type="component" value="Unassembled WGS sequence"/>
</dbReference>
<dbReference type="InterPro" id="IPR002582">
    <property type="entry name" value="ACPS"/>
</dbReference>
<protein>
    <recommendedName>
        <fullName evidence="8">Holo-[acyl-carrier-protein] synthase</fullName>
        <shortName evidence="8">Holo-ACP synthase</shortName>
        <ecNumber evidence="8">2.7.8.7</ecNumber>
    </recommendedName>
    <alternativeName>
        <fullName evidence="8">4'-phosphopantetheinyl transferase AcpS</fullName>
    </alternativeName>
</protein>
<dbReference type="NCBIfam" id="TIGR00516">
    <property type="entry name" value="acpS"/>
    <property type="match status" value="1"/>
</dbReference>
<gene>
    <name evidence="8 10" type="primary">acpS</name>
    <name evidence="10" type="ORF">DSM101010T_23530</name>
</gene>
<comment type="function">
    <text evidence="8">Transfers the 4'-phosphopantetheine moiety from coenzyme A to a Ser of acyl-carrier-protein.</text>
</comment>
<keyword evidence="3 8" id="KW-0479">Metal-binding</keyword>
<evidence type="ECO:0000256" key="3">
    <source>
        <dbReference type="ARBA" id="ARBA00022723"/>
    </source>
</evidence>
<proteinExistence type="inferred from homology"/>
<evidence type="ECO:0000256" key="2">
    <source>
        <dbReference type="ARBA" id="ARBA00022679"/>
    </source>
</evidence>
<dbReference type="RefSeq" id="WP_174405624.1">
    <property type="nucleotide sequence ID" value="NZ_BLVO01000013.1"/>
</dbReference>
<evidence type="ECO:0000256" key="4">
    <source>
        <dbReference type="ARBA" id="ARBA00022832"/>
    </source>
</evidence>
<organism evidence="10 11">
    <name type="scientific">Desulfovibrio subterraneus</name>
    <dbReference type="NCBI Taxonomy" id="2718620"/>
    <lineage>
        <taxon>Bacteria</taxon>
        <taxon>Pseudomonadati</taxon>
        <taxon>Thermodesulfobacteriota</taxon>
        <taxon>Desulfovibrionia</taxon>
        <taxon>Desulfovibrionales</taxon>
        <taxon>Desulfovibrionaceae</taxon>
        <taxon>Desulfovibrio</taxon>
    </lineage>
</organism>
<evidence type="ECO:0000313" key="10">
    <source>
        <dbReference type="EMBL" id="GFM33988.1"/>
    </source>
</evidence>
<name>A0A7J0BK85_9BACT</name>
<dbReference type="Pfam" id="PF01648">
    <property type="entry name" value="ACPS"/>
    <property type="match status" value="1"/>
</dbReference>
<evidence type="ECO:0000259" key="9">
    <source>
        <dbReference type="Pfam" id="PF01648"/>
    </source>
</evidence>
<dbReference type="NCBIfam" id="NF000832">
    <property type="entry name" value="PRK00070.3-2"/>
    <property type="match status" value="1"/>
</dbReference>
<dbReference type="GO" id="GO:0005737">
    <property type="term" value="C:cytoplasm"/>
    <property type="evidence" value="ECO:0007669"/>
    <property type="project" value="UniProtKB-SubCell"/>
</dbReference>
<comment type="catalytic activity">
    <reaction evidence="8">
        <text>apo-[ACP] + CoA = holo-[ACP] + adenosine 3',5'-bisphosphate + H(+)</text>
        <dbReference type="Rhea" id="RHEA:12068"/>
        <dbReference type="Rhea" id="RHEA-COMP:9685"/>
        <dbReference type="Rhea" id="RHEA-COMP:9690"/>
        <dbReference type="ChEBI" id="CHEBI:15378"/>
        <dbReference type="ChEBI" id="CHEBI:29999"/>
        <dbReference type="ChEBI" id="CHEBI:57287"/>
        <dbReference type="ChEBI" id="CHEBI:58343"/>
        <dbReference type="ChEBI" id="CHEBI:64479"/>
        <dbReference type="EC" id="2.7.8.7"/>
    </reaction>
</comment>
<dbReference type="EC" id="2.7.8.7" evidence="8"/>
<evidence type="ECO:0000256" key="1">
    <source>
        <dbReference type="ARBA" id="ARBA00022516"/>
    </source>
</evidence>
<dbReference type="GO" id="GO:0008897">
    <property type="term" value="F:holo-[acyl-carrier-protein] synthase activity"/>
    <property type="evidence" value="ECO:0007669"/>
    <property type="project" value="UniProtKB-UniRule"/>
</dbReference>
<evidence type="ECO:0000313" key="11">
    <source>
        <dbReference type="Proteomes" id="UP000503840"/>
    </source>
</evidence>
<feature type="binding site" evidence="8">
    <location>
        <position position="8"/>
    </location>
    <ligand>
        <name>Mg(2+)</name>
        <dbReference type="ChEBI" id="CHEBI:18420"/>
    </ligand>
</feature>
<comment type="subcellular location">
    <subcellularLocation>
        <location evidence="8">Cytoplasm</location>
    </subcellularLocation>
</comment>
<dbReference type="InterPro" id="IPR008278">
    <property type="entry name" value="4-PPantetheinyl_Trfase_dom"/>
</dbReference>
<comment type="caution">
    <text evidence="10">The sequence shown here is derived from an EMBL/GenBank/DDBJ whole genome shotgun (WGS) entry which is preliminary data.</text>
</comment>
<feature type="binding site" evidence="8">
    <location>
        <position position="55"/>
    </location>
    <ligand>
        <name>Mg(2+)</name>
        <dbReference type="ChEBI" id="CHEBI:18420"/>
    </ligand>
</feature>
<evidence type="ECO:0000256" key="5">
    <source>
        <dbReference type="ARBA" id="ARBA00022842"/>
    </source>
</evidence>
<evidence type="ECO:0000256" key="8">
    <source>
        <dbReference type="HAMAP-Rule" id="MF_00101"/>
    </source>
</evidence>
<dbReference type="AlphaFoldDB" id="A0A7J0BK85"/>
<dbReference type="NCBIfam" id="TIGR00556">
    <property type="entry name" value="pantethn_trn"/>
    <property type="match status" value="1"/>
</dbReference>
<dbReference type="NCBIfam" id="NF011251">
    <property type="entry name" value="PRK14657.1"/>
    <property type="match status" value="1"/>
</dbReference>
<feature type="domain" description="4'-phosphopantetheinyl transferase" evidence="9">
    <location>
        <begin position="4"/>
        <end position="96"/>
    </location>
</feature>
<keyword evidence="5 8" id="KW-0460">Magnesium</keyword>
<reference evidence="10 11" key="1">
    <citation type="submission" date="2020-05" db="EMBL/GenBank/DDBJ databases">
        <title>Draft genome sequence of Desulfovibrio sp. strain HN2T.</title>
        <authorList>
            <person name="Ueno A."/>
            <person name="Tamazawa S."/>
            <person name="Tamamura S."/>
            <person name="Murakami T."/>
            <person name="Kiyama T."/>
            <person name="Inomata H."/>
            <person name="Amano Y."/>
            <person name="Miyakawa K."/>
            <person name="Tamaki H."/>
            <person name="Naganuma T."/>
            <person name="Kaneko K."/>
        </authorList>
    </citation>
    <scope>NUCLEOTIDE SEQUENCE [LARGE SCALE GENOMIC DNA]</scope>
    <source>
        <strain evidence="10 11">HN2</strain>
    </source>
</reference>
<dbReference type="SUPFAM" id="SSF56214">
    <property type="entry name" value="4'-phosphopantetheinyl transferase"/>
    <property type="match status" value="1"/>
</dbReference>
<dbReference type="Gene3D" id="3.90.470.20">
    <property type="entry name" value="4'-phosphopantetheinyl transferase domain"/>
    <property type="match status" value="1"/>
</dbReference>
<dbReference type="HAMAP" id="MF_00101">
    <property type="entry name" value="AcpS"/>
    <property type="match status" value="1"/>
</dbReference>
<comment type="cofactor">
    <cofactor evidence="8">
        <name>Mg(2+)</name>
        <dbReference type="ChEBI" id="CHEBI:18420"/>
    </cofactor>
</comment>
<dbReference type="EMBL" id="BLVO01000013">
    <property type="protein sequence ID" value="GFM33988.1"/>
    <property type="molecule type" value="Genomic_DNA"/>
</dbReference>
<evidence type="ECO:0000256" key="6">
    <source>
        <dbReference type="ARBA" id="ARBA00023098"/>
    </source>
</evidence>
<dbReference type="InterPro" id="IPR037143">
    <property type="entry name" value="4-PPantetheinyl_Trfase_dom_sf"/>
</dbReference>
<keyword evidence="11" id="KW-1185">Reference proteome</keyword>
<sequence length="123" mass="13082">MITGLGLDVCELDRIERSWKRFGEKFAARILHPNELALLPSSPVAYLASRFAAKEAAVKALGTGFTGGIWFTQIEVAKEASGKPTLKLHGKAADKARELGATTLHISLTHGKGVASAVVILES</sequence>
<accession>A0A7J0BK85</accession>
<dbReference type="GO" id="GO:0006633">
    <property type="term" value="P:fatty acid biosynthetic process"/>
    <property type="evidence" value="ECO:0007669"/>
    <property type="project" value="UniProtKB-UniRule"/>
</dbReference>
<keyword evidence="6 8" id="KW-0443">Lipid metabolism</keyword>
<keyword evidence="4 8" id="KW-0276">Fatty acid metabolism</keyword>
<dbReference type="GO" id="GO:0000287">
    <property type="term" value="F:magnesium ion binding"/>
    <property type="evidence" value="ECO:0007669"/>
    <property type="project" value="UniProtKB-UniRule"/>
</dbReference>
<keyword evidence="1 8" id="KW-0444">Lipid biosynthesis</keyword>
<keyword evidence="2 8" id="KW-0808">Transferase</keyword>
<evidence type="ECO:0000256" key="7">
    <source>
        <dbReference type="ARBA" id="ARBA00023160"/>
    </source>
</evidence>
<keyword evidence="7 8" id="KW-0275">Fatty acid biosynthesis</keyword>